<reference evidence="1" key="1">
    <citation type="journal article" date="2015" name="Nature">
        <title>Complex archaea that bridge the gap between prokaryotes and eukaryotes.</title>
        <authorList>
            <person name="Spang A."/>
            <person name="Saw J.H."/>
            <person name="Jorgensen S.L."/>
            <person name="Zaremba-Niedzwiedzka K."/>
            <person name="Martijn J."/>
            <person name="Lind A.E."/>
            <person name="van Eijk R."/>
            <person name="Schleper C."/>
            <person name="Guy L."/>
            <person name="Ettema T.J."/>
        </authorList>
    </citation>
    <scope>NUCLEOTIDE SEQUENCE</scope>
</reference>
<sequence length="99" mass="10771">MTEHTPGPWLLGSEQSRDEYALCVNRKTISGRIDSVARACSMDSPEEAEANARLIAAAPNLLIALEKLVAADNCNYEAQTMRNSGYFDLARTAIAKAQL</sequence>
<gene>
    <name evidence="1" type="ORF">LCGC14_0960790</name>
</gene>
<accession>A0A0F9RL31</accession>
<proteinExistence type="predicted"/>
<protein>
    <submittedName>
        <fullName evidence="1">Uncharacterized protein</fullName>
    </submittedName>
</protein>
<name>A0A0F9RL31_9ZZZZ</name>
<organism evidence="1">
    <name type="scientific">marine sediment metagenome</name>
    <dbReference type="NCBI Taxonomy" id="412755"/>
    <lineage>
        <taxon>unclassified sequences</taxon>
        <taxon>metagenomes</taxon>
        <taxon>ecological metagenomes</taxon>
    </lineage>
</organism>
<evidence type="ECO:0000313" key="1">
    <source>
        <dbReference type="EMBL" id="KKN17933.1"/>
    </source>
</evidence>
<comment type="caution">
    <text evidence="1">The sequence shown here is derived from an EMBL/GenBank/DDBJ whole genome shotgun (WGS) entry which is preliminary data.</text>
</comment>
<dbReference type="AlphaFoldDB" id="A0A0F9RL31"/>
<dbReference type="EMBL" id="LAZR01003474">
    <property type="protein sequence ID" value="KKN17933.1"/>
    <property type="molecule type" value="Genomic_DNA"/>
</dbReference>